<protein>
    <recommendedName>
        <fullName evidence="1">Glycosyltransferase 2-like domain-containing protein</fullName>
    </recommendedName>
</protein>
<dbReference type="Gene3D" id="3.90.550.10">
    <property type="entry name" value="Spore Coat Polysaccharide Biosynthesis Protein SpsA, Chain A"/>
    <property type="match status" value="1"/>
</dbReference>
<comment type="caution">
    <text evidence="2">The sequence shown here is derived from an EMBL/GenBank/DDBJ whole genome shotgun (WGS) entry which is preliminary data.</text>
</comment>
<dbReference type="Pfam" id="PF00535">
    <property type="entry name" value="Glycos_transf_2"/>
    <property type="match status" value="1"/>
</dbReference>
<evidence type="ECO:0000259" key="1">
    <source>
        <dbReference type="Pfam" id="PF00535"/>
    </source>
</evidence>
<feature type="domain" description="Glycosyltransferase 2-like" evidence="1">
    <location>
        <begin position="7"/>
        <end position="133"/>
    </location>
</feature>
<proteinExistence type="predicted"/>
<dbReference type="Proteomes" id="UP000231366">
    <property type="component" value="Unassembled WGS sequence"/>
</dbReference>
<evidence type="ECO:0000313" key="2">
    <source>
        <dbReference type="EMBL" id="PJB28034.1"/>
    </source>
</evidence>
<name>A0A2M8AR66_9BACT</name>
<sequence length="197" mass="22351">MDNPKVSIVIPTHNRSSILLQTLRSVLSQTFSDFECLIIDDHSTDENTRLIAKEFSLKDKRFKAYELPFVKSGANAVRNYGLGLSKGEFINFLDSDDIFSAQKIEMQLNEFDATPALDAVSCRHIAFRETPGDVSEQYKFAPPESWLDVLFFPSNAMGGLWGTPCPLWRKKSLLQIGGWSEQYIVWTDPELNLRALL</sequence>
<organism evidence="2 3">
    <name type="scientific">Candidatus Desantisbacteria bacterium CG_4_9_14_3_um_filter_40_11</name>
    <dbReference type="NCBI Taxonomy" id="1974546"/>
    <lineage>
        <taxon>Bacteria</taxon>
        <taxon>Candidatus Desantisiibacteriota</taxon>
    </lineage>
</organism>
<dbReference type="PANTHER" id="PTHR22916">
    <property type="entry name" value="GLYCOSYLTRANSFERASE"/>
    <property type="match status" value="1"/>
</dbReference>
<dbReference type="CDD" id="cd00761">
    <property type="entry name" value="Glyco_tranf_GTA_type"/>
    <property type="match status" value="1"/>
</dbReference>
<gene>
    <name evidence="2" type="ORF">CO110_10670</name>
</gene>
<reference evidence="3" key="1">
    <citation type="submission" date="2017-09" db="EMBL/GenBank/DDBJ databases">
        <title>Depth-based differentiation of microbial function through sediment-hosted aquifers and enrichment of novel symbionts in the deep terrestrial subsurface.</title>
        <authorList>
            <person name="Probst A.J."/>
            <person name="Ladd B."/>
            <person name="Jarett J.K."/>
            <person name="Geller-Mcgrath D.E."/>
            <person name="Sieber C.M.K."/>
            <person name="Emerson J.B."/>
            <person name="Anantharaman K."/>
            <person name="Thomas B.C."/>
            <person name="Malmstrom R."/>
            <person name="Stieglmeier M."/>
            <person name="Klingl A."/>
            <person name="Woyke T."/>
            <person name="Ryan C.M."/>
            <person name="Banfield J.F."/>
        </authorList>
    </citation>
    <scope>NUCLEOTIDE SEQUENCE [LARGE SCALE GENOMIC DNA]</scope>
</reference>
<accession>A0A2M8AR66</accession>
<dbReference type="EMBL" id="PFUI01000278">
    <property type="protein sequence ID" value="PJB28034.1"/>
    <property type="molecule type" value="Genomic_DNA"/>
</dbReference>
<dbReference type="InterPro" id="IPR001173">
    <property type="entry name" value="Glyco_trans_2-like"/>
</dbReference>
<dbReference type="InterPro" id="IPR029044">
    <property type="entry name" value="Nucleotide-diphossugar_trans"/>
</dbReference>
<dbReference type="SUPFAM" id="SSF53448">
    <property type="entry name" value="Nucleotide-diphospho-sugar transferases"/>
    <property type="match status" value="1"/>
</dbReference>
<feature type="non-terminal residue" evidence="2">
    <location>
        <position position="197"/>
    </location>
</feature>
<evidence type="ECO:0000313" key="3">
    <source>
        <dbReference type="Proteomes" id="UP000231366"/>
    </source>
</evidence>
<dbReference type="AlphaFoldDB" id="A0A2M8AR66"/>